<evidence type="ECO:0000313" key="2">
    <source>
        <dbReference type="EMBL" id="MBP2477364.1"/>
    </source>
</evidence>
<organism evidence="2 3">
    <name type="scientific">Crossiella equi</name>
    <dbReference type="NCBI Taxonomy" id="130796"/>
    <lineage>
        <taxon>Bacteria</taxon>
        <taxon>Bacillati</taxon>
        <taxon>Actinomycetota</taxon>
        <taxon>Actinomycetes</taxon>
        <taxon>Pseudonocardiales</taxon>
        <taxon>Pseudonocardiaceae</taxon>
        <taxon>Crossiella</taxon>
    </lineage>
</organism>
<feature type="domain" description="HTH cro/C1-type" evidence="1">
    <location>
        <begin position="2"/>
        <end position="30"/>
    </location>
</feature>
<gene>
    <name evidence="2" type="ORF">JOF53_006236</name>
</gene>
<dbReference type="InterPro" id="IPR001387">
    <property type="entry name" value="Cro/C1-type_HTH"/>
</dbReference>
<evidence type="ECO:0000313" key="3">
    <source>
        <dbReference type="Proteomes" id="UP001519363"/>
    </source>
</evidence>
<proteinExistence type="predicted"/>
<dbReference type="PROSITE" id="PS50943">
    <property type="entry name" value="HTH_CROC1"/>
    <property type="match status" value="1"/>
</dbReference>
<comment type="caution">
    <text evidence="2">The sequence shown here is derived from an EMBL/GenBank/DDBJ whole genome shotgun (WGS) entry which is preliminary data.</text>
</comment>
<name>A0ABS5ALC1_9PSEU</name>
<dbReference type="InterPro" id="IPR011990">
    <property type="entry name" value="TPR-like_helical_dom_sf"/>
</dbReference>
<dbReference type="Gene3D" id="1.25.40.10">
    <property type="entry name" value="Tetratricopeptide repeat domain"/>
    <property type="match status" value="1"/>
</dbReference>
<dbReference type="Proteomes" id="UP001519363">
    <property type="component" value="Unassembled WGS sequence"/>
</dbReference>
<sequence>MSRLESGQRMPTAKVMEQLAARLGVSSDSFAGLGNSNGRATSGVVLAGAARVVDHMLAGRTAAALGLLDDIRVNLRDPDARWLAEYAAAACASRLGRTNEVFERLSSLDTMYRGLPVAARVLTSTMHAGAARELGRVRDAVELGERAVMEADGMATASDFPVGQALLLRVRARTTLAAALAEAGRTAEVFATCEQAIALAEAYPETEDHDSTPDPLADELAVVSHWMYAIALARSGNLESAGRHLGEAHQRSADAIGVELWCRVRVAAVSLFLETGATTVEAPEVLLNQVSDVRHAGRGQLDAQVFMLRAELALRKDDARGALDSAQAALDSGVLGSADRIRTLMTVVKVSTDLGLEDRRLNALEELLQRVETADADEVRPALLKEVAALSVRTLRNHGRV</sequence>
<evidence type="ECO:0000259" key="1">
    <source>
        <dbReference type="PROSITE" id="PS50943"/>
    </source>
</evidence>
<dbReference type="CDD" id="cd00093">
    <property type="entry name" value="HTH_XRE"/>
    <property type="match status" value="1"/>
</dbReference>
<dbReference type="SUPFAM" id="SSF48452">
    <property type="entry name" value="TPR-like"/>
    <property type="match status" value="1"/>
</dbReference>
<keyword evidence="3" id="KW-1185">Reference proteome</keyword>
<protein>
    <submittedName>
        <fullName evidence="2">Tetratricopeptide (TPR) repeat protein</fullName>
    </submittedName>
</protein>
<reference evidence="2 3" key="1">
    <citation type="submission" date="2021-03" db="EMBL/GenBank/DDBJ databases">
        <title>Sequencing the genomes of 1000 actinobacteria strains.</title>
        <authorList>
            <person name="Klenk H.-P."/>
        </authorList>
    </citation>
    <scope>NUCLEOTIDE SEQUENCE [LARGE SCALE GENOMIC DNA]</scope>
    <source>
        <strain evidence="2 3">DSM 44580</strain>
    </source>
</reference>
<dbReference type="EMBL" id="JAGIOO010000001">
    <property type="protein sequence ID" value="MBP2477364.1"/>
    <property type="molecule type" value="Genomic_DNA"/>
</dbReference>
<accession>A0ABS5ALC1</accession>